<name>F0WPS8_9STRA</name>
<protein>
    <submittedName>
        <fullName evidence="1">AlNc14C189G8420 protein</fullName>
    </submittedName>
</protein>
<dbReference type="HOGENOM" id="CLU_3054339_0_0_1"/>
<sequence>MSDLVPPTHRYMYMYGFNWLKPIIQKASVGRTNDDILPYLSEDLTEVIHSDLEI</sequence>
<organism evidence="1">
    <name type="scientific">Albugo laibachii Nc14</name>
    <dbReference type="NCBI Taxonomy" id="890382"/>
    <lineage>
        <taxon>Eukaryota</taxon>
        <taxon>Sar</taxon>
        <taxon>Stramenopiles</taxon>
        <taxon>Oomycota</taxon>
        <taxon>Peronosporomycetes</taxon>
        <taxon>Albuginales</taxon>
        <taxon>Albuginaceae</taxon>
        <taxon>Albugo</taxon>
    </lineage>
</organism>
<reference evidence="1" key="1">
    <citation type="journal article" date="2011" name="PLoS Biol.">
        <title>Gene gain and loss during evolution of obligate parasitism in the white rust pathogen of Arabidopsis thaliana.</title>
        <authorList>
            <person name="Kemen E."/>
            <person name="Gardiner A."/>
            <person name="Schultz-Larsen T."/>
            <person name="Kemen A.C."/>
            <person name="Balmuth A.L."/>
            <person name="Robert-Seilaniantz A."/>
            <person name="Bailey K."/>
            <person name="Holub E."/>
            <person name="Studholme D.J."/>
            <person name="Maclean D."/>
            <person name="Jones J.D."/>
        </authorList>
    </citation>
    <scope>NUCLEOTIDE SEQUENCE</scope>
</reference>
<evidence type="ECO:0000313" key="1">
    <source>
        <dbReference type="EMBL" id="CCA23329.1"/>
    </source>
</evidence>
<gene>
    <name evidence="1" type="primary">AlNc14C189G8420</name>
    <name evidence="1" type="ORF">ALNC14_094720</name>
</gene>
<proteinExistence type="predicted"/>
<accession>F0WPS8</accession>
<dbReference type="AlphaFoldDB" id="F0WPS8"/>
<dbReference type="EMBL" id="FR824234">
    <property type="protein sequence ID" value="CCA23329.1"/>
    <property type="molecule type" value="Genomic_DNA"/>
</dbReference>
<reference evidence="1" key="2">
    <citation type="submission" date="2011-02" db="EMBL/GenBank/DDBJ databases">
        <authorList>
            <person name="MacLean D."/>
        </authorList>
    </citation>
    <scope>NUCLEOTIDE SEQUENCE</scope>
</reference>